<evidence type="ECO:0000259" key="10">
    <source>
        <dbReference type="Pfam" id="PF04413"/>
    </source>
</evidence>
<dbReference type="EMBL" id="JACOGG010000011">
    <property type="protein sequence ID" value="MBC3935985.1"/>
    <property type="molecule type" value="Genomic_DNA"/>
</dbReference>
<comment type="pathway">
    <text evidence="1 9">Bacterial outer membrane biogenesis; LPS core biosynthesis.</text>
</comment>
<dbReference type="GO" id="GO:0043842">
    <property type="term" value="F:Kdo transferase activity"/>
    <property type="evidence" value="ECO:0007669"/>
    <property type="project" value="UniProtKB-EC"/>
</dbReference>
<comment type="caution">
    <text evidence="11">The sequence shown here is derived from an EMBL/GenBank/DDBJ whole genome shotgun (WGS) entry which is preliminary data.</text>
</comment>
<evidence type="ECO:0000313" key="12">
    <source>
        <dbReference type="Proteomes" id="UP000612361"/>
    </source>
</evidence>
<comment type="catalytic activity">
    <reaction evidence="6 9">
        <text>lipid IVA (E. coli) + CMP-3-deoxy-beta-D-manno-octulosonate = alpha-Kdo-(2-&gt;6)-lipid IVA (E. coli) + CMP + H(+)</text>
        <dbReference type="Rhea" id="RHEA:28066"/>
        <dbReference type="ChEBI" id="CHEBI:15378"/>
        <dbReference type="ChEBI" id="CHEBI:58603"/>
        <dbReference type="ChEBI" id="CHEBI:60364"/>
        <dbReference type="ChEBI" id="CHEBI:60377"/>
        <dbReference type="ChEBI" id="CHEBI:85987"/>
        <dbReference type="EC" id="2.4.99.12"/>
    </reaction>
</comment>
<feature type="site" description="Transition state stabilizer" evidence="8">
    <location>
        <position position="208"/>
    </location>
</feature>
<keyword evidence="4 9" id="KW-0808">Transferase</keyword>
<comment type="similarity">
    <text evidence="9">Belongs to the glycosyltransferase group 1 family.</text>
</comment>
<keyword evidence="9" id="KW-0448">Lipopolysaccharide biosynthesis</keyword>
<dbReference type="NCBIfam" id="NF004386">
    <property type="entry name" value="PRK05749.1-2"/>
    <property type="match status" value="1"/>
</dbReference>
<dbReference type="SUPFAM" id="SSF53756">
    <property type="entry name" value="UDP-Glycosyltransferase/glycogen phosphorylase"/>
    <property type="match status" value="1"/>
</dbReference>
<dbReference type="EC" id="2.4.99.12" evidence="2 9"/>
<dbReference type="GO" id="GO:0009244">
    <property type="term" value="P:lipopolysaccharide core region biosynthetic process"/>
    <property type="evidence" value="ECO:0007669"/>
    <property type="project" value="UniProtKB-UniRule"/>
</dbReference>
<dbReference type="Gene3D" id="3.40.50.2000">
    <property type="entry name" value="Glycogen Phosphorylase B"/>
    <property type="match status" value="1"/>
</dbReference>
<evidence type="ECO:0000256" key="3">
    <source>
        <dbReference type="ARBA" id="ARBA00019077"/>
    </source>
</evidence>
<keyword evidence="12" id="KW-1185">Reference proteome</keyword>
<evidence type="ECO:0000256" key="9">
    <source>
        <dbReference type="RuleBase" id="RU365103"/>
    </source>
</evidence>
<feature type="active site" description="Proton acceptor" evidence="7">
    <location>
        <position position="59"/>
    </location>
</feature>
<dbReference type="InterPro" id="IPR038107">
    <property type="entry name" value="Glycos_transf_N_sf"/>
</dbReference>
<evidence type="ECO:0000256" key="7">
    <source>
        <dbReference type="PIRSR" id="PIRSR639901-1"/>
    </source>
</evidence>
<evidence type="ECO:0000313" key="11">
    <source>
        <dbReference type="EMBL" id="MBC3935985.1"/>
    </source>
</evidence>
<feature type="domain" description="3-deoxy-D-manno-octulosonic-acid transferase N-terminal" evidence="10">
    <location>
        <begin position="33"/>
        <end position="211"/>
    </location>
</feature>
<evidence type="ECO:0000256" key="5">
    <source>
        <dbReference type="ARBA" id="ARBA00031445"/>
    </source>
</evidence>
<keyword evidence="11" id="KW-0328">Glycosyltransferase</keyword>
<proteinExistence type="inferred from homology"/>
<comment type="function">
    <text evidence="9">Involved in lipopolysaccharide (LPS) biosynthesis. Catalyzes the transfer of 3-deoxy-D-manno-octulosonate (Kdo) residue(s) from CMP-Kdo to lipid IV(A), the tetraacyldisaccharide-1,4'-bisphosphate precursor of lipid A.</text>
</comment>
<evidence type="ECO:0000256" key="2">
    <source>
        <dbReference type="ARBA" id="ARBA00012621"/>
    </source>
</evidence>
<protein>
    <recommendedName>
        <fullName evidence="3 9">3-deoxy-D-manno-octulosonic acid transferase</fullName>
        <shortName evidence="9">Kdo transferase</shortName>
        <ecNumber evidence="2 9">2.4.99.12</ecNumber>
    </recommendedName>
    <alternativeName>
        <fullName evidence="5 9">Lipid IV(A) 3-deoxy-D-manno-octulosonic acid transferase</fullName>
    </alternativeName>
</protein>
<dbReference type="Pfam" id="PF04413">
    <property type="entry name" value="Glycos_transf_N"/>
    <property type="match status" value="1"/>
</dbReference>
<dbReference type="PANTHER" id="PTHR42755:SF1">
    <property type="entry name" value="3-DEOXY-D-MANNO-OCTULOSONIC ACID TRANSFERASE, MITOCHONDRIAL-RELATED"/>
    <property type="match status" value="1"/>
</dbReference>
<dbReference type="AlphaFoldDB" id="A0A923IB60"/>
<dbReference type="Proteomes" id="UP000612361">
    <property type="component" value="Unassembled WGS sequence"/>
</dbReference>
<gene>
    <name evidence="11" type="primary">waaA</name>
    <name evidence="11" type="ORF">H8K47_11485</name>
</gene>
<evidence type="ECO:0000256" key="1">
    <source>
        <dbReference type="ARBA" id="ARBA00004713"/>
    </source>
</evidence>
<dbReference type="GO" id="GO:0005886">
    <property type="term" value="C:plasma membrane"/>
    <property type="evidence" value="ECO:0007669"/>
    <property type="project" value="UniProtKB-SubCell"/>
</dbReference>
<evidence type="ECO:0000256" key="4">
    <source>
        <dbReference type="ARBA" id="ARBA00022679"/>
    </source>
</evidence>
<keyword evidence="9" id="KW-0472">Membrane</keyword>
<name>A0A923IB60_9BURK</name>
<evidence type="ECO:0000256" key="6">
    <source>
        <dbReference type="ARBA" id="ARBA00049183"/>
    </source>
</evidence>
<accession>A0A923IB60</accession>
<dbReference type="Gene3D" id="3.40.50.11720">
    <property type="entry name" value="3-Deoxy-D-manno-octulosonic-acid transferase, N-terminal domain"/>
    <property type="match status" value="1"/>
</dbReference>
<reference evidence="11" key="1">
    <citation type="submission" date="2020-08" db="EMBL/GenBank/DDBJ databases">
        <title>Novel species isolated from subtropical streams in China.</title>
        <authorList>
            <person name="Lu H."/>
        </authorList>
    </citation>
    <scope>NUCLEOTIDE SEQUENCE</scope>
    <source>
        <strain evidence="11">CY7W</strain>
    </source>
</reference>
<dbReference type="GO" id="GO:0009245">
    <property type="term" value="P:lipid A biosynthetic process"/>
    <property type="evidence" value="ECO:0007669"/>
    <property type="project" value="TreeGrafter"/>
</dbReference>
<sequence>MRLFYSLIWGLSLPFALLRLWWRGRQEPGYRRHIPERLGFYPRFTAVRLIWVHAVSAGETRAAEPLIRALLLQYPQHRILLTHMTATGRETGAQLFADVGARLQQSFLPYDINWMMARFLRHFRPEICILMETEVWPNLIAQCRLTEIPVALVNARLSEKSLRKALRMQALILPAAHAINAVAAQSTPDADRLMQLGIHQSVVTGNMKFDVTPPADMEARGQALREQFGARQVILCASTRDGEEELILEAFQEQFPLLQEKPLLIITPRHPQRFDQVAQLLEQRGVRYLRRSSLEQSMPQIPSDIQVLLGDSMGEMYMYYAACDVAFVGGSLVPLGGHNLIEACAMGKPVLTGSHTFNFSEITDQAIAAEAALRADGARSMLSLALALLGNPLKRQQMAQQAHAFFLQHQGATARTLQLLQPWLKQT</sequence>
<dbReference type="InterPro" id="IPR039901">
    <property type="entry name" value="Kdotransferase"/>
</dbReference>
<keyword evidence="9" id="KW-1003">Cell membrane</keyword>
<evidence type="ECO:0000256" key="8">
    <source>
        <dbReference type="PIRSR" id="PIRSR639901-2"/>
    </source>
</evidence>
<comment type="subcellular location">
    <subcellularLocation>
        <location evidence="9">Cell membrane</location>
    </subcellularLocation>
</comment>
<dbReference type="PANTHER" id="PTHR42755">
    <property type="entry name" value="3-DEOXY-MANNO-OCTULOSONATE CYTIDYLYLTRANSFERASE"/>
    <property type="match status" value="1"/>
</dbReference>
<dbReference type="InterPro" id="IPR007507">
    <property type="entry name" value="Glycos_transf_N"/>
</dbReference>
<organism evidence="11 12">
    <name type="scientific">Undibacterium rugosum</name>
    <dbReference type="NCBI Taxonomy" id="2762291"/>
    <lineage>
        <taxon>Bacteria</taxon>
        <taxon>Pseudomonadati</taxon>
        <taxon>Pseudomonadota</taxon>
        <taxon>Betaproteobacteria</taxon>
        <taxon>Burkholderiales</taxon>
        <taxon>Oxalobacteraceae</taxon>
        <taxon>Undibacterium</taxon>
    </lineage>
</organism>
<feature type="site" description="Transition state stabilizer" evidence="8">
    <location>
        <position position="132"/>
    </location>
</feature>
<dbReference type="RefSeq" id="WP_186881551.1">
    <property type="nucleotide sequence ID" value="NZ_JACOGG010000011.1"/>
</dbReference>